<reference evidence="2" key="1">
    <citation type="submission" date="2020-01" db="EMBL/GenBank/DDBJ databases">
        <authorList>
            <person name="Mishra B."/>
        </authorList>
    </citation>
    <scope>NUCLEOTIDE SEQUENCE [LARGE SCALE GENOMIC DNA]</scope>
</reference>
<keyword evidence="1" id="KW-0812">Transmembrane</keyword>
<evidence type="ECO:0000256" key="1">
    <source>
        <dbReference type="SAM" id="Phobius"/>
    </source>
</evidence>
<keyword evidence="3" id="KW-1185">Reference proteome</keyword>
<accession>A0A6D2HQY3</accession>
<dbReference type="EMBL" id="CACVBM020000444">
    <property type="protein sequence ID" value="CAA7019141.1"/>
    <property type="molecule type" value="Genomic_DNA"/>
</dbReference>
<organism evidence="2 3">
    <name type="scientific">Microthlaspi erraticum</name>
    <dbReference type="NCBI Taxonomy" id="1685480"/>
    <lineage>
        <taxon>Eukaryota</taxon>
        <taxon>Viridiplantae</taxon>
        <taxon>Streptophyta</taxon>
        <taxon>Embryophyta</taxon>
        <taxon>Tracheophyta</taxon>
        <taxon>Spermatophyta</taxon>
        <taxon>Magnoliopsida</taxon>
        <taxon>eudicotyledons</taxon>
        <taxon>Gunneridae</taxon>
        <taxon>Pentapetalae</taxon>
        <taxon>rosids</taxon>
        <taxon>malvids</taxon>
        <taxon>Brassicales</taxon>
        <taxon>Brassicaceae</taxon>
        <taxon>Coluteocarpeae</taxon>
        <taxon>Microthlaspi</taxon>
    </lineage>
</organism>
<keyword evidence="1" id="KW-1133">Transmembrane helix</keyword>
<name>A0A6D2HQY3_9BRAS</name>
<dbReference type="Proteomes" id="UP000467841">
    <property type="component" value="Unassembled WGS sequence"/>
</dbReference>
<dbReference type="AlphaFoldDB" id="A0A6D2HQY3"/>
<gene>
    <name evidence="2" type="ORF">MERR_LOCUS6376</name>
</gene>
<feature type="transmembrane region" description="Helical" evidence="1">
    <location>
        <begin position="75"/>
        <end position="96"/>
    </location>
</feature>
<comment type="caution">
    <text evidence="2">The sequence shown here is derived from an EMBL/GenBank/DDBJ whole genome shotgun (WGS) entry which is preliminary data.</text>
</comment>
<proteinExistence type="predicted"/>
<sequence>MYCERLLFCRSSVRSIRRILSPRQSGVVGLCSWWAFVYLGQPSVSCSFRLTWIDPVSAYGICFPFEDVISSPARVFVSLVLPFVACLPFGPSAVLLSSF</sequence>
<protein>
    <submittedName>
        <fullName evidence="2">Uncharacterized protein</fullName>
    </submittedName>
</protein>
<keyword evidence="1" id="KW-0472">Membrane</keyword>
<evidence type="ECO:0000313" key="3">
    <source>
        <dbReference type="Proteomes" id="UP000467841"/>
    </source>
</evidence>
<evidence type="ECO:0000313" key="2">
    <source>
        <dbReference type="EMBL" id="CAA7019141.1"/>
    </source>
</evidence>